<keyword evidence="6 10" id="KW-0274">FAD</keyword>
<feature type="binding site" evidence="11">
    <location>
        <position position="147"/>
    </location>
    <ligand>
        <name>Mg(2+)</name>
        <dbReference type="ChEBI" id="CHEBI:18420"/>
    </ligand>
</feature>
<dbReference type="InterPro" id="IPR024932">
    <property type="entry name" value="ApbE"/>
</dbReference>
<evidence type="ECO:0000256" key="6">
    <source>
        <dbReference type="ARBA" id="ARBA00022827"/>
    </source>
</evidence>
<dbReference type="Pfam" id="PF02424">
    <property type="entry name" value="ApbE"/>
    <property type="match status" value="1"/>
</dbReference>
<evidence type="ECO:0000256" key="9">
    <source>
        <dbReference type="ARBA" id="ARBA00048540"/>
    </source>
</evidence>
<reference evidence="13" key="1">
    <citation type="submission" date="2015-07" db="EMBL/GenBank/DDBJ databases">
        <title>Fjat-10053 dsm26.</title>
        <authorList>
            <person name="Liu B."/>
            <person name="Wang J."/>
            <person name="Zhu Y."/>
            <person name="Liu G."/>
            <person name="Chen Q."/>
            <person name="Chen Z."/>
            <person name="Lan J."/>
            <person name="Che J."/>
            <person name="Ge C."/>
            <person name="Shi H."/>
            <person name="Pan Z."/>
            <person name="Liu X."/>
        </authorList>
    </citation>
    <scope>NUCLEOTIDE SEQUENCE [LARGE SCALE GENOMIC DNA]</scope>
    <source>
        <strain evidence="13">DSM 26</strain>
    </source>
</reference>
<dbReference type="SUPFAM" id="SSF143631">
    <property type="entry name" value="ApbE-like"/>
    <property type="match status" value="1"/>
</dbReference>
<keyword evidence="4 10" id="KW-0808">Transferase</keyword>
<dbReference type="Gene3D" id="3.10.520.10">
    <property type="entry name" value="ApbE-like domains"/>
    <property type="match status" value="1"/>
</dbReference>
<dbReference type="PATRIC" id="fig|1473.5.peg.2763"/>
<keyword evidence="5 10" id="KW-0479">Metal-binding</keyword>
<feature type="binding site" evidence="11">
    <location>
        <position position="266"/>
    </location>
    <ligand>
        <name>Mg(2+)</name>
        <dbReference type="ChEBI" id="CHEBI:18420"/>
    </ligand>
</feature>
<evidence type="ECO:0000313" key="13">
    <source>
        <dbReference type="Proteomes" id="UP000036780"/>
    </source>
</evidence>
<keyword evidence="3 10" id="KW-0285">Flavoprotein</keyword>
<evidence type="ECO:0000256" key="11">
    <source>
        <dbReference type="PIRSR" id="PIRSR006268-2"/>
    </source>
</evidence>
<evidence type="ECO:0000256" key="7">
    <source>
        <dbReference type="ARBA" id="ARBA00022842"/>
    </source>
</evidence>
<accession>A0A0L0QR12</accession>
<evidence type="ECO:0000256" key="4">
    <source>
        <dbReference type="ARBA" id="ARBA00022679"/>
    </source>
</evidence>
<dbReference type="EC" id="2.7.1.180" evidence="1 10"/>
<dbReference type="GeneID" id="66870151"/>
<comment type="catalytic activity">
    <reaction evidence="9 10">
        <text>L-threonyl-[protein] + FAD = FMN-L-threonyl-[protein] + AMP + H(+)</text>
        <dbReference type="Rhea" id="RHEA:36847"/>
        <dbReference type="Rhea" id="RHEA-COMP:11060"/>
        <dbReference type="Rhea" id="RHEA-COMP:11061"/>
        <dbReference type="ChEBI" id="CHEBI:15378"/>
        <dbReference type="ChEBI" id="CHEBI:30013"/>
        <dbReference type="ChEBI" id="CHEBI:57692"/>
        <dbReference type="ChEBI" id="CHEBI:74257"/>
        <dbReference type="ChEBI" id="CHEBI:456215"/>
        <dbReference type="EC" id="2.7.1.180"/>
    </reaction>
</comment>
<dbReference type="RefSeq" id="WP_050353227.1">
    <property type="nucleotide sequence ID" value="NZ_CP073011.1"/>
</dbReference>
<evidence type="ECO:0000256" key="1">
    <source>
        <dbReference type="ARBA" id="ARBA00011955"/>
    </source>
</evidence>
<gene>
    <name evidence="12" type="ORF">AFK71_20080</name>
</gene>
<evidence type="ECO:0000256" key="5">
    <source>
        <dbReference type="ARBA" id="ARBA00022723"/>
    </source>
</evidence>
<evidence type="ECO:0000313" key="12">
    <source>
        <dbReference type="EMBL" id="KNE20648.1"/>
    </source>
</evidence>
<dbReference type="GO" id="GO:0016740">
    <property type="term" value="F:transferase activity"/>
    <property type="evidence" value="ECO:0007669"/>
    <property type="project" value="UniProtKB-UniRule"/>
</dbReference>
<protein>
    <recommendedName>
        <fullName evidence="2 10">FAD:protein FMN transferase</fullName>
        <ecNumber evidence="1 10">2.7.1.180</ecNumber>
    </recommendedName>
    <alternativeName>
        <fullName evidence="8 10">Flavin transferase</fullName>
    </alternativeName>
</protein>
<dbReference type="EMBL" id="LGTO01000007">
    <property type="protein sequence ID" value="KNE20648.1"/>
    <property type="molecule type" value="Genomic_DNA"/>
</dbReference>
<keyword evidence="13" id="KW-1185">Reference proteome</keyword>
<organism evidence="12 13">
    <name type="scientific">Virgibacillus pantothenticus</name>
    <dbReference type="NCBI Taxonomy" id="1473"/>
    <lineage>
        <taxon>Bacteria</taxon>
        <taxon>Bacillati</taxon>
        <taxon>Bacillota</taxon>
        <taxon>Bacilli</taxon>
        <taxon>Bacillales</taxon>
        <taxon>Bacillaceae</taxon>
        <taxon>Virgibacillus</taxon>
    </lineage>
</organism>
<dbReference type="Proteomes" id="UP000036780">
    <property type="component" value="Unassembled WGS sequence"/>
</dbReference>
<name>A0A0L0QR12_VIRPA</name>
<dbReference type="GO" id="GO:0046872">
    <property type="term" value="F:metal ion binding"/>
    <property type="evidence" value="ECO:0007669"/>
    <property type="project" value="UniProtKB-UniRule"/>
</dbReference>
<evidence type="ECO:0000256" key="2">
    <source>
        <dbReference type="ARBA" id="ARBA00016337"/>
    </source>
</evidence>
<evidence type="ECO:0000256" key="3">
    <source>
        <dbReference type="ARBA" id="ARBA00022630"/>
    </source>
</evidence>
<comment type="cofactor">
    <cofactor evidence="11">
        <name>Mg(2+)</name>
        <dbReference type="ChEBI" id="CHEBI:18420"/>
    </cofactor>
    <cofactor evidence="11">
        <name>Mn(2+)</name>
        <dbReference type="ChEBI" id="CHEBI:29035"/>
    </cofactor>
    <text evidence="11">Magnesium. Can also use manganese.</text>
</comment>
<dbReference type="AlphaFoldDB" id="A0A0L0QR12"/>
<dbReference type="PANTHER" id="PTHR30040">
    <property type="entry name" value="THIAMINE BIOSYNTHESIS LIPOPROTEIN APBE"/>
    <property type="match status" value="1"/>
</dbReference>
<keyword evidence="7 10" id="KW-0460">Magnesium</keyword>
<dbReference type="InterPro" id="IPR003374">
    <property type="entry name" value="ApbE-like_sf"/>
</dbReference>
<sequence>MELKRRVVHLMGTVIDLSVQHELAEAILDKVIARLKEYEHRFSANDPSSELMQVNKNAGIQPVTVHPELYELIKIGKEHSCAEGSHLNIAIGPLVQTWRIGFSNARVPYNNEITELLERTNPKKIVLHDKECSVFLTEPGMLIDLGALAKGYIADLIIDFLKKAQVTSALINLGGNLVVLGPSLKPDGNWHIGIQDPLQSRDDYLAVLKIFNQSVVTSGVYERSLTQDGQTYHHIIDPQTGYPMTTDVVSLTIISDQSVDGEIWTTRLFGKTADEIIKIVNDLQGMECMVVTNKEEIFCSAALEAKIVKQAI</sequence>
<proteinExistence type="inferred from homology"/>
<evidence type="ECO:0000256" key="10">
    <source>
        <dbReference type="PIRNR" id="PIRNR006268"/>
    </source>
</evidence>
<dbReference type="PANTHER" id="PTHR30040:SF2">
    <property type="entry name" value="FAD:PROTEIN FMN TRANSFERASE"/>
    <property type="match status" value="1"/>
</dbReference>
<dbReference type="PIRSF" id="PIRSF006268">
    <property type="entry name" value="ApbE"/>
    <property type="match status" value="1"/>
</dbReference>
<comment type="similarity">
    <text evidence="10">Belongs to the ApbE family.</text>
</comment>
<evidence type="ECO:0000256" key="8">
    <source>
        <dbReference type="ARBA" id="ARBA00031306"/>
    </source>
</evidence>
<comment type="caution">
    <text evidence="12">The sequence shown here is derived from an EMBL/GenBank/DDBJ whole genome shotgun (WGS) entry which is preliminary data.</text>
</comment>